<proteinExistence type="predicted"/>
<keyword evidence="1" id="KW-0732">Signal</keyword>
<feature type="chain" id="PRO_5043842484" evidence="1">
    <location>
        <begin position="22"/>
        <end position="93"/>
    </location>
</feature>
<evidence type="ECO:0000313" key="2">
    <source>
        <dbReference type="EMBL" id="GFS14127.1"/>
    </source>
</evidence>
<dbReference type="AlphaFoldDB" id="A0AAV4IZH0"/>
<comment type="caution">
    <text evidence="2">The sequence shown here is derived from an EMBL/GenBank/DDBJ whole genome shotgun (WGS) entry which is preliminary data.</text>
</comment>
<dbReference type="Proteomes" id="UP000762676">
    <property type="component" value="Unassembled WGS sequence"/>
</dbReference>
<dbReference type="EMBL" id="BMAT01006504">
    <property type="protein sequence ID" value="GFS14127.1"/>
    <property type="molecule type" value="Genomic_DNA"/>
</dbReference>
<organism evidence="2 3">
    <name type="scientific">Elysia marginata</name>
    <dbReference type="NCBI Taxonomy" id="1093978"/>
    <lineage>
        <taxon>Eukaryota</taxon>
        <taxon>Metazoa</taxon>
        <taxon>Spiralia</taxon>
        <taxon>Lophotrochozoa</taxon>
        <taxon>Mollusca</taxon>
        <taxon>Gastropoda</taxon>
        <taxon>Heterobranchia</taxon>
        <taxon>Euthyneura</taxon>
        <taxon>Panpulmonata</taxon>
        <taxon>Sacoglossa</taxon>
        <taxon>Placobranchoidea</taxon>
        <taxon>Plakobranchidae</taxon>
        <taxon>Elysia</taxon>
    </lineage>
</organism>
<keyword evidence="3" id="KW-1185">Reference proteome</keyword>
<reference evidence="2 3" key="1">
    <citation type="journal article" date="2021" name="Elife">
        <title>Chloroplast acquisition without the gene transfer in kleptoplastic sea slugs, Plakobranchus ocellatus.</title>
        <authorList>
            <person name="Maeda T."/>
            <person name="Takahashi S."/>
            <person name="Yoshida T."/>
            <person name="Shimamura S."/>
            <person name="Takaki Y."/>
            <person name="Nagai Y."/>
            <person name="Toyoda A."/>
            <person name="Suzuki Y."/>
            <person name="Arimoto A."/>
            <person name="Ishii H."/>
            <person name="Satoh N."/>
            <person name="Nishiyama T."/>
            <person name="Hasebe M."/>
            <person name="Maruyama T."/>
            <person name="Minagawa J."/>
            <person name="Obokata J."/>
            <person name="Shigenobu S."/>
        </authorList>
    </citation>
    <scope>NUCLEOTIDE SEQUENCE [LARGE SCALE GENOMIC DNA]</scope>
</reference>
<gene>
    <name evidence="2" type="ORF">ElyMa_003155100</name>
</gene>
<evidence type="ECO:0000256" key="1">
    <source>
        <dbReference type="SAM" id="SignalP"/>
    </source>
</evidence>
<evidence type="ECO:0000313" key="3">
    <source>
        <dbReference type="Proteomes" id="UP000762676"/>
    </source>
</evidence>
<feature type="signal peptide" evidence="1">
    <location>
        <begin position="1"/>
        <end position="21"/>
    </location>
</feature>
<protein>
    <submittedName>
        <fullName evidence="2">Uncharacterized protein</fullName>
    </submittedName>
</protein>
<sequence>MGIPMWISLVLAILSVVGVSSDGHAPSTCQTGLSECSRKFDSSSHEKQSLAAYLECLTPIDCSSSDKDAADYKKMVDEVTWSLNNCESDESLK</sequence>
<accession>A0AAV4IZH0</accession>
<name>A0AAV4IZH0_9GAST</name>